<dbReference type="GO" id="GO:0010181">
    <property type="term" value="F:FMN binding"/>
    <property type="evidence" value="ECO:0007669"/>
    <property type="project" value="InterPro"/>
</dbReference>
<dbReference type="PANTHER" id="PTHR43717">
    <property type="entry name" value="ANAEROBIC NITRIC OXIDE REDUCTASE FLAVORUBREDOXIN"/>
    <property type="match status" value="1"/>
</dbReference>
<dbReference type="Pfam" id="PF19583">
    <property type="entry name" value="ODP"/>
    <property type="match status" value="1"/>
</dbReference>
<name>A0A4R2NLF0_RHOAD</name>
<evidence type="ECO:0000256" key="3">
    <source>
        <dbReference type="ARBA" id="ARBA00022630"/>
    </source>
</evidence>
<evidence type="ECO:0000256" key="4">
    <source>
        <dbReference type="ARBA" id="ARBA00022643"/>
    </source>
</evidence>
<protein>
    <submittedName>
        <fullName evidence="6">Flavorubredoxin</fullName>
    </submittedName>
</protein>
<dbReference type="InterPro" id="IPR036866">
    <property type="entry name" value="RibonucZ/Hydroxyglut_hydro"/>
</dbReference>
<reference evidence="6 7" key="1">
    <citation type="submission" date="2019-03" db="EMBL/GenBank/DDBJ databases">
        <title>Genomic Encyclopedia of Type Strains, Phase IV (KMG-IV): sequencing the most valuable type-strain genomes for metagenomic binning, comparative biology and taxonomic classification.</title>
        <authorList>
            <person name="Goeker M."/>
        </authorList>
    </citation>
    <scope>NUCLEOTIDE SEQUENCE [LARGE SCALE GENOMIC DNA]</scope>
    <source>
        <strain evidence="6 7">DSM 2781</strain>
    </source>
</reference>
<comment type="caution">
    <text evidence="6">The sequence shown here is derived from an EMBL/GenBank/DDBJ whole genome shotgun (WGS) entry which is preliminary data.</text>
</comment>
<dbReference type="InterPro" id="IPR016440">
    <property type="entry name" value="Rubredoxin-O_OxRdtase"/>
</dbReference>
<sequence length="433" mass="48008">MTSDFAPMAGHAHPTPQGAVQIAEGVHWIGALDPDLRSFDIILKTANGTTYNSYVVRGSEGVAVIDTVKAPFTAEFLAKLESVARYDEITTLVLNHLELDHTGAVPEFLRRAPHVNIYVSPRGLQVLRALLKDDFDSYSVTTVETGDTVSLGDKTLRFLTTPYVHWPDTQCTWLEEQNLLFTCDLLGCHYCDGRLFNDRVGDFRFAFDYYFDHIMRPFKGYVAQALDLIEPLEIDMIAPGHGPVLRAHPRDYIAQYRRLITKRLASETGDEKTLLIFYVSAYGATAQMAGAVYEGATESDDVRVSLFDLEGGDVTPFIDLIEEADGLIFGTPTINGDAVRTVWDLLSSLVDIDTKGKLGAAFGSYGWTGEAVGMVESRMQGLKMRVPEKGLRIKMHPTEDELEECRDFGRRLAAHLAGRAVAREIDMSELLGS</sequence>
<keyword evidence="3" id="KW-0285">Flavoprotein</keyword>
<dbReference type="InterPro" id="IPR008254">
    <property type="entry name" value="Flavodoxin/NO_synth"/>
</dbReference>
<dbReference type="GO" id="GO:0016491">
    <property type="term" value="F:oxidoreductase activity"/>
    <property type="evidence" value="ECO:0007669"/>
    <property type="project" value="InterPro"/>
</dbReference>
<dbReference type="InterPro" id="IPR045761">
    <property type="entry name" value="ODP_dom"/>
</dbReference>
<dbReference type="InterPro" id="IPR001279">
    <property type="entry name" value="Metallo-B-lactamas"/>
</dbReference>
<accession>A0A4R2NLF0</accession>
<dbReference type="Gene3D" id="3.60.15.10">
    <property type="entry name" value="Ribonuclease Z/Hydroxyacylglutathione hydrolase-like"/>
    <property type="match status" value="1"/>
</dbReference>
<dbReference type="AlphaFoldDB" id="A0A4R2NLF0"/>
<dbReference type="Gene3D" id="3.40.50.360">
    <property type="match status" value="1"/>
</dbReference>
<dbReference type="InterPro" id="IPR029039">
    <property type="entry name" value="Flavoprotein-like_sf"/>
</dbReference>
<dbReference type="PROSITE" id="PS00201">
    <property type="entry name" value="FLAVODOXIN"/>
    <property type="match status" value="1"/>
</dbReference>
<dbReference type="CDD" id="cd07709">
    <property type="entry name" value="flavodiiron_proteins_MBL-fold"/>
    <property type="match status" value="1"/>
</dbReference>
<comment type="cofactor">
    <cofactor evidence="1">
        <name>FMN</name>
        <dbReference type="ChEBI" id="CHEBI:58210"/>
    </cofactor>
</comment>
<keyword evidence="4" id="KW-0288">FMN</keyword>
<dbReference type="PROSITE" id="PS50902">
    <property type="entry name" value="FLAVODOXIN_LIKE"/>
    <property type="match status" value="1"/>
</dbReference>
<feature type="domain" description="Flavodoxin-like" evidence="5">
    <location>
        <begin position="274"/>
        <end position="413"/>
    </location>
</feature>
<dbReference type="GO" id="GO:0009055">
    <property type="term" value="F:electron transfer activity"/>
    <property type="evidence" value="ECO:0007669"/>
    <property type="project" value="InterPro"/>
</dbReference>
<evidence type="ECO:0000256" key="2">
    <source>
        <dbReference type="ARBA" id="ARBA00007121"/>
    </source>
</evidence>
<dbReference type="PIRSF" id="PIRSF005243">
    <property type="entry name" value="ROO"/>
    <property type="match status" value="1"/>
</dbReference>
<dbReference type="Pfam" id="PF00258">
    <property type="entry name" value="Flavodoxin_1"/>
    <property type="match status" value="1"/>
</dbReference>
<gene>
    <name evidence="6" type="ORF">EV656_10860</name>
</gene>
<dbReference type="GO" id="GO:0046872">
    <property type="term" value="F:metal ion binding"/>
    <property type="evidence" value="ECO:0007669"/>
    <property type="project" value="InterPro"/>
</dbReference>
<evidence type="ECO:0000259" key="5">
    <source>
        <dbReference type="PROSITE" id="PS50902"/>
    </source>
</evidence>
<evidence type="ECO:0000313" key="7">
    <source>
        <dbReference type="Proteomes" id="UP000295733"/>
    </source>
</evidence>
<dbReference type="Proteomes" id="UP000295733">
    <property type="component" value="Unassembled WGS sequence"/>
</dbReference>
<organism evidence="6 7">
    <name type="scientific">Rhodovulum adriaticum</name>
    <name type="common">Rhodopseudomonas adriatica</name>
    <dbReference type="NCBI Taxonomy" id="35804"/>
    <lineage>
        <taxon>Bacteria</taxon>
        <taxon>Pseudomonadati</taxon>
        <taxon>Pseudomonadota</taxon>
        <taxon>Alphaproteobacteria</taxon>
        <taxon>Rhodobacterales</taxon>
        <taxon>Paracoccaceae</taxon>
        <taxon>Rhodovulum</taxon>
    </lineage>
</organism>
<proteinExistence type="inferred from homology"/>
<evidence type="ECO:0000313" key="6">
    <source>
        <dbReference type="EMBL" id="TCP22014.1"/>
    </source>
</evidence>
<dbReference type="SUPFAM" id="SSF56281">
    <property type="entry name" value="Metallo-hydrolase/oxidoreductase"/>
    <property type="match status" value="1"/>
</dbReference>
<comment type="similarity">
    <text evidence="2">In the N-terminal section; belongs to the zinc metallo-hydrolase group 3 family.</text>
</comment>
<dbReference type="InterPro" id="IPR001226">
    <property type="entry name" value="Flavodoxin_CS"/>
</dbReference>
<dbReference type="SUPFAM" id="SSF52218">
    <property type="entry name" value="Flavoproteins"/>
    <property type="match status" value="1"/>
</dbReference>
<dbReference type="PANTHER" id="PTHR43717:SF1">
    <property type="entry name" value="ANAEROBIC NITRIC OXIDE REDUCTASE FLAVORUBREDOXIN"/>
    <property type="match status" value="1"/>
</dbReference>
<dbReference type="SMART" id="SM00849">
    <property type="entry name" value="Lactamase_B"/>
    <property type="match status" value="1"/>
</dbReference>
<keyword evidence="7" id="KW-1185">Reference proteome</keyword>
<evidence type="ECO:0000256" key="1">
    <source>
        <dbReference type="ARBA" id="ARBA00001917"/>
    </source>
</evidence>
<dbReference type="EMBL" id="SLXL01000008">
    <property type="protein sequence ID" value="TCP22014.1"/>
    <property type="molecule type" value="Genomic_DNA"/>
</dbReference>